<feature type="modified residue" description="4-aspartylphosphate" evidence="7">
    <location>
        <position position="744"/>
    </location>
</feature>
<dbReference type="CDD" id="cd06225">
    <property type="entry name" value="HAMP"/>
    <property type="match status" value="1"/>
</dbReference>
<dbReference type="SUPFAM" id="SSF55874">
    <property type="entry name" value="ATPase domain of HSP90 chaperone/DNA topoisomerase II/histidine kinase"/>
    <property type="match status" value="1"/>
</dbReference>
<evidence type="ECO:0000259" key="12">
    <source>
        <dbReference type="PROSITE" id="PS50885"/>
    </source>
</evidence>
<dbReference type="InterPro" id="IPR011006">
    <property type="entry name" value="CheY-like_superfamily"/>
</dbReference>
<keyword evidence="13" id="KW-0067">ATP-binding</keyword>
<keyword evidence="5" id="KW-0808">Transferase</keyword>
<proteinExistence type="predicted"/>
<evidence type="ECO:0000259" key="10">
    <source>
        <dbReference type="PROSITE" id="PS50109"/>
    </source>
</evidence>
<feature type="domain" description="HAMP" evidence="12">
    <location>
        <begin position="231"/>
        <end position="283"/>
    </location>
</feature>
<feature type="region of interest" description="Disordered" evidence="8">
    <location>
        <begin position="59"/>
        <end position="100"/>
    </location>
</feature>
<dbReference type="SUPFAM" id="SSF52172">
    <property type="entry name" value="CheY-like"/>
    <property type="match status" value="1"/>
</dbReference>
<protein>
    <recommendedName>
        <fullName evidence="3">histidine kinase</fullName>
        <ecNumber evidence="3">2.7.13.3</ecNumber>
    </recommendedName>
</protein>
<comment type="catalytic activity">
    <reaction evidence="1">
        <text>ATP + protein L-histidine = ADP + protein N-phospho-L-histidine.</text>
        <dbReference type="EC" id="2.7.13.3"/>
    </reaction>
</comment>
<dbReference type="SUPFAM" id="SSF55785">
    <property type="entry name" value="PYP-like sensor domain (PAS domain)"/>
    <property type="match status" value="1"/>
</dbReference>
<dbReference type="SUPFAM" id="SSF47384">
    <property type="entry name" value="Homodimeric domain of signal transducing histidine kinase"/>
    <property type="match status" value="1"/>
</dbReference>
<evidence type="ECO:0000256" key="7">
    <source>
        <dbReference type="PROSITE-ProRule" id="PRU00169"/>
    </source>
</evidence>
<evidence type="ECO:0000256" key="5">
    <source>
        <dbReference type="ARBA" id="ARBA00022679"/>
    </source>
</evidence>
<evidence type="ECO:0000259" key="11">
    <source>
        <dbReference type="PROSITE" id="PS50110"/>
    </source>
</evidence>
<dbReference type="Gene3D" id="1.10.287.130">
    <property type="match status" value="1"/>
</dbReference>
<comment type="subcellular location">
    <subcellularLocation>
        <location evidence="2">Membrane</location>
    </subcellularLocation>
</comment>
<feature type="compositionally biased region" description="Gly residues" evidence="8">
    <location>
        <begin position="78"/>
        <end position="91"/>
    </location>
</feature>
<dbReference type="Gene3D" id="3.40.50.2300">
    <property type="match status" value="1"/>
</dbReference>
<dbReference type="InterPro" id="IPR035965">
    <property type="entry name" value="PAS-like_dom_sf"/>
</dbReference>
<dbReference type="Pfam" id="PF13188">
    <property type="entry name" value="PAS_8"/>
    <property type="match status" value="1"/>
</dbReference>
<dbReference type="InterPro" id="IPR003661">
    <property type="entry name" value="HisK_dim/P_dom"/>
</dbReference>
<dbReference type="SMART" id="SM00448">
    <property type="entry name" value="REC"/>
    <property type="match status" value="1"/>
</dbReference>
<dbReference type="Gene3D" id="6.10.340.10">
    <property type="match status" value="1"/>
</dbReference>
<evidence type="ECO:0000256" key="3">
    <source>
        <dbReference type="ARBA" id="ARBA00012438"/>
    </source>
</evidence>
<dbReference type="PRINTS" id="PR00344">
    <property type="entry name" value="BCTRLSENSOR"/>
</dbReference>
<dbReference type="EMBL" id="JBHRTR010000054">
    <property type="protein sequence ID" value="MFC3231185.1"/>
    <property type="molecule type" value="Genomic_DNA"/>
</dbReference>
<evidence type="ECO:0000256" key="1">
    <source>
        <dbReference type="ARBA" id="ARBA00000085"/>
    </source>
</evidence>
<evidence type="ECO:0000313" key="13">
    <source>
        <dbReference type="EMBL" id="MFC3231185.1"/>
    </source>
</evidence>
<dbReference type="InterPro" id="IPR004358">
    <property type="entry name" value="Sig_transdc_His_kin-like_C"/>
</dbReference>
<comment type="caution">
    <text evidence="13">The sequence shown here is derived from an EMBL/GenBank/DDBJ whole genome shotgun (WGS) entry which is preliminary data.</text>
</comment>
<keyword evidence="13" id="KW-0547">Nucleotide-binding</keyword>
<dbReference type="Pfam" id="PF02518">
    <property type="entry name" value="HATPase_c"/>
    <property type="match status" value="1"/>
</dbReference>
<dbReference type="InterPro" id="IPR036097">
    <property type="entry name" value="HisK_dim/P_sf"/>
</dbReference>
<keyword evidence="14" id="KW-1185">Reference proteome</keyword>
<keyword evidence="4 7" id="KW-0597">Phosphoprotein</keyword>
<dbReference type="Pfam" id="PF00512">
    <property type="entry name" value="HisKA"/>
    <property type="match status" value="1"/>
</dbReference>
<dbReference type="InterPro" id="IPR003660">
    <property type="entry name" value="HAMP_dom"/>
</dbReference>
<dbReference type="Gene3D" id="3.30.450.20">
    <property type="entry name" value="PAS domain"/>
    <property type="match status" value="1"/>
</dbReference>
<evidence type="ECO:0000256" key="2">
    <source>
        <dbReference type="ARBA" id="ARBA00004370"/>
    </source>
</evidence>
<keyword evidence="9" id="KW-0472">Membrane</keyword>
<name>A0ABV7L9J4_9PROT</name>
<evidence type="ECO:0000256" key="8">
    <source>
        <dbReference type="SAM" id="MobiDB-lite"/>
    </source>
</evidence>
<keyword evidence="9" id="KW-1133">Transmembrane helix</keyword>
<evidence type="ECO:0000313" key="14">
    <source>
        <dbReference type="Proteomes" id="UP001595528"/>
    </source>
</evidence>
<accession>A0ABV7L9J4</accession>
<feature type="domain" description="Histidine kinase" evidence="10">
    <location>
        <begin position="432"/>
        <end position="660"/>
    </location>
</feature>
<dbReference type="PANTHER" id="PTHR43047:SF72">
    <property type="entry name" value="OSMOSENSING HISTIDINE PROTEIN KINASE SLN1"/>
    <property type="match status" value="1"/>
</dbReference>
<dbReference type="CDD" id="cd00075">
    <property type="entry name" value="HATPase"/>
    <property type="match status" value="1"/>
</dbReference>
<dbReference type="SMART" id="SM00304">
    <property type="entry name" value="HAMP"/>
    <property type="match status" value="1"/>
</dbReference>
<dbReference type="InterPro" id="IPR001789">
    <property type="entry name" value="Sig_transdc_resp-reg_receiver"/>
</dbReference>
<dbReference type="Gene3D" id="3.30.565.10">
    <property type="entry name" value="Histidine kinase-like ATPase, C-terminal domain"/>
    <property type="match status" value="1"/>
</dbReference>
<dbReference type="Pfam" id="PF00072">
    <property type="entry name" value="Response_reg"/>
    <property type="match status" value="1"/>
</dbReference>
<feature type="transmembrane region" description="Helical" evidence="9">
    <location>
        <begin position="208"/>
        <end position="229"/>
    </location>
</feature>
<organism evidence="13 14">
    <name type="scientific">Marinibaculum pumilum</name>
    <dbReference type="NCBI Taxonomy" id="1766165"/>
    <lineage>
        <taxon>Bacteria</taxon>
        <taxon>Pseudomonadati</taxon>
        <taxon>Pseudomonadota</taxon>
        <taxon>Alphaproteobacteria</taxon>
        <taxon>Rhodospirillales</taxon>
        <taxon>Rhodospirillaceae</taxon>
        <taxon>Marinibaculum</taxon>
    </lineage>
</organism>
<dbReference type="InterPro" id="IPR003594">
    <property type="entry name" value="HATPase_dom"/>
</dbReference>
<dbReference type="EC" id="2.7.13.3" evidence="3"/>
<dbReference type="InterPro" id="IPR036890">
    <property type="entry name" value="HATPase_C_sf"/>
</dbReference>
<keyword evidence="6" id="KW-0418">Kinase</keyword>
<dbReference type="PROSITE" id="PS50885">
    <property type="entry name" value="HAMP"/>
    <property type="match status" value="1"/>
</dbReference>
<evidence type="ECO:0000256" key="4">
    <source>
        <dbReference type="ARBA" id="ARBA00022553"/>
    </source>
</evidence>
<dbReference type="PANTHER" id="PTHR43047">
    <property type="entry name" value="TWO-COMPONENT HISTIDINE PROTEIN KINASE"/>
    <property type="match status" value="1"/>
</dbReference>
<dbReference type="Pfam" id="PF00672">
    <property type="entry name" value="HAMP"/>
    <property type="match status" value="1"/>
</dbReference>
<evidence type="ECO:0000256" key="6">
    <source>
        <dbReference type="ARBA" id="ARBA00022777"/>
    </source>
</evidence>
<dbReference type="InterPro" id="IPR005467">
    <property type="entry name" value="His_kinase_dom"/>
</dbReference>
<dbReference type="SMART" id="SM00388">
    <property type="entry name" value="HisKA"/>
    <property type="match status" value="1"/>
</dbReference>
<keyword evidence="9" id="KW-0812">Transmembrane</keyword>
<sequence>MRLSTKLFLAFLPAVIAVMAGLFLVAIDAFEDGLLRGHHAHLERVLTALQQVEAPATLPPAATKRDPAQAEPATGAQEKGGGQAADGGGTGWLSRGIGDHLDPDPGTREGALALAWQQIVLREERHLTVLRSDGTLIMSTMRGGRDYEALWRDLLDGRNPASPPLAGVAPLPGRSVPYVAGGYPAYGWMLVVSAPRDTVALALKRLEWWILGIGAALSMLLLGLAWLLARRLILRPVAVLERAAGDIAAQRQVQRIPVRGRDELAALARALEEMAADLAAAFGAVRRERDMNAVLMSSAPAAVAVLDADRRILQCNGRFAQAFGAAAVSRPIAEMVAAPAERQEAEAHFADTRPPVREFQLPGGADSAVFAWTIAPLPPGSEPSAPGMAAPAFIATGLDVTARHRAEAARRALQAELEHRERLETLGTFAGGIAHDLNNILTPVVGYVRMAEERLQAAAPAEGAAEDDAALADYLERIRRAADRARYVIRQILTFGRKVGPEAELMDLAEAVGDSLDLELPESETGIALVRDLPDDAAARPMVNADPVQLHQVLSNLISNARHAMPEGGEIRVSVGVEQEIAGKDGPWALLQVSDSGTGMPAEVAARIFEPFYTTKRTGRGTGLGLSVVHGIVGAHGGRIDVTSRPGAGTTFAIRLPLAGTVAAPGAAAPVPTARPADEDGHEVALPPGLRVLVVDDETEPRELALAVLVQAGCRARGATGGAEALALLQGEPAAAQTQLLLTDLTMPGMGGRELAAEVGRRRPGLPVVAMTGGPQEPEAADRFAAWLAKPFAPEDLRAALGRALAGKRMQG</sequence>
<evidence type="ECO:0000256" key="9">
    <source>
        <dbReference type="SAM" id="Phobius"/>
    </source>
</evidence>
<dbReference type="Proteomes" id="UP001595528">
    <property type="component" value="Unassembled WGS sequence"/>
</dbReference>
<gene>
    <name evidence="13" type="ORF">ACFOGJ_28310</name>
</gene>
<dbReference type="GO" id="GO:0005524">
    <property type="term" value="F:ATP binding"/>
    <property type="evidence" value="ECO:0007669"/>
    <property type="project" value="UniProtKB-KW"/>
</dbReference>
<dbReference type="PROSITE" id="PS50109">
    <property type="entry name" value="HIS_KIN"/>
    <property type="match status" value="1"/>
</dbReference>
<reference evidence="14" key="1">
    <citation type="journal article" date="2019" name="Int. J. Syst. Evol. Microbiol.">
        <title>The Global Catalogue of Microorganisms (GCM) 10K type strain sequencing project: providing services to taxonomists for standard genome sequencing and annotation.</title>
        <authorList>
            <consortium name="The Broad Institute Genomics Platform"/>
            <consortium name="The Broad Institute Genome Sequencing Center for Infectious Disease"/>
            <person name="Wu L."/>
            <person name="Ma J."/>
        </authorList>
    </citation>
    <scope>NUCLEOTIDE SEQUENCE [LARGE SCALE GENOMIC DNA]</scope>
    <source>
        <strain evidence="14">KCTC 42964</strain>
    </source>
</reference>
<dbReference type="SUPFAM" id="SSF158472">
    <property type="entry name" value="HAMP domain-like"/>
    <property type="match status" value="1"/>
</dbReference>
<dbReference type="RefSeq" id="WP_379906649.1">
    <property type="nucleotide sequence ID" value="NZ_JBHRTR010000054.1"/>
</dbReference>
<feature type="domain" description="Response regulatory" evidence="11">
    <location>
        <begin position="691"/>
        <end position="805"/>
    </location>
</feature>
<dbReference type="SMART" id="SM00387">
    <property type="entry name" value="HATPase_c"/>
    <property type="match status" value="1"/>
</dbReference>
<dbReference type="PROSITE" id="PS50110">
    <property type="entry name" value="RESPONSE_REGULATORY"/>
    <property type="match status" value="1"/>
</dbReference>
<dbReference type="InterPro" id="IPR000014">
    <property type="entry name" value="PAS"/>
</dbReference>